<dbReference type="InterPro" id="IPR051541">
    <property type="entry name" value="PTS_SugarTrans_NitroReg"/>
</dbReference>
<sequence length="176" mass="19610">MSIWQKISDFLTPDSSRPTNDPNVTRQDQMSDFSQVLDVKNIVVDVQVKSRNELLKYLATLAYANDSKVDIEALYGKYLVRESDASTDVGAGVAMPHAQDESVSKLTMLVVKLAQPIEWEKGVEVQTVISLVIPDPEKNYAHVPYMSSIARLLLKKGFVPALNRASTPEKISKLFI</sequence>
<dbReference type="InterPro" id="IPR002178">
    <property type="entry name" value="PTS_EIIA_type-2_dom"/>
</dbReference>
<dbReference type="Pfam" id="PF00359">
    <property type="entry name" value="PTS_EIIA_2"/>
    <property type="match status" value="1"/>
</dbReference>
<dbReference type="InterPro" id="IPR016152">
    <property type="entry name" value="PTrfase/Anion_transptr"/>
</dbReference>
<evidence type="ECO:0000259" key="1">
    <source>
        <dbReference type="PROSITE" id="PS51094"/>
    </source>
</evidence>
<accession>A0A0K2LCA5</accession>
<dbReference type="CDD" id="cd00211">
    <property type="entry name" value="PTS_IIA_fru"/>
    <property type="match status" value="1"/>
</dbReference>
<proteinExistence type="predicted"/>
<dbReference type="PROSITE" id="PS51094">
    <property type="entry name" value="PTS_EIIA_TYPE_2"/>
    <property type="match status" value="1"/>
</dbReference>
<reference evidence="2 3" key="1">
    <citation type="submission" date="2015-08" db="EMBL/GenBank/DDBJ databases">
        <title>Genomic sequence of Lactobacillus heilongjiangensis DSM 28069, isolated from Chinese traditional pickle.</title>
        <authorList>
            <person name="Jiang X."/>
            <person name="Zheng B."/>
            <person name="Cheng H."/>
        </authorList>
    </citation>
    <scope>NUCLEOTIDE SEQUENCE [LARGE SCALE GENOMIC DNA]</scope>
    <source>
        <strain evidence="2 3">DSM 28069</strain>
    </source>
</reference>
<dbReference type="EMBL" id="CP012559">
    <property type="protein sequence ID" value="ALB28813.1"/>
    <property type="molecule type" value="Genomic_DNA"/>
</dbReference>
<dbReference type="KEGG" id="lhi:JP39_05245"/>
<dbReference type="Proteomes" id="UP000061546">
    <property type="component" value="Chromosome"/>
</dbReference>
<dbReference type="Gene3D" id="3.40.930.10">
    <property type="entry name" value="Mannitol-specific EII, Chain A"/>
    <property type="match status" value="1"/>
</dbReference>
<dbReference type="SUPFAM" id="SSF55804">
    <property type="entry name" value="Phoshotransferase/anion transport protein"/>
    <property type="match status" value="1"/>
</dbReference>
<gene>
    <name evidence="2" type="ORF">JP39_05245</name>
</gene>
<keyword evidence="3" id="KW-1185">Reference proteome</keyword>
<dbReference type="RefSeq" id="WP_041499925.1">
    <property type="nucleotide sequence ID" value="NZ_BJDV01000013.1"/>
</dbReference>
<protein>
    <recommendedName>
        <fullName evidence="1">PTS EIIA type-2 domain-containing protein</fullName>
    </recommendedName>
</protein>
<name>A0A0K2LCA5_9LACO</name>
<dbReference type="PANTHER" id="PTHR47738:SF1">
    <property type="entry name" value="NITROGEN REGULATORY PROTEIN"/>
    <property type="match status" value="1"/>
</dbReference>
<dbReference type="STRING" id="1074467.JP39_05245"/>
<feature type="domain" description="PTS EIIA type-2" evidence="1">
    <location>
        <begin position="35"/>
        <end position="176"/>
    </location>
</feature>
<organism evidence="2 3">
    <name type="scientific">Companilactobacillus heilongjiangensis</name>
    <dbReference type="NCBI Taxonomy" id="1074467"/>
    <lineage>
        <taxon>Bacteria</taxon>
        <taxon>Bacillati</taxon>
        <taxon>Bacillota</taxon>
        <taxon>Bacilli</taxon>
        <taxon>Lactobacillales</taxon>
        <taxon>Lactobacillaceae</taxon>
        <taxon>Companilactobacillus</taxon>
    </lineage>
</organism>
<dbReference type="AlphaFoldDB" id="A0A0K2LCA5"/>
<dbReference type="GO" id="GO:0030295">
    <property type="term" value="F:protein kinase activator activity"/>
    <property type="evidence" value="ECO:0007669"/>
    <property type="project" value="TreeGrafter"/>
</dbReference>
<evidence type="ECO:0000313" key="2">
    <source>
        <dbReference type="EMBL" id="ALB28813.1"/>
    </source>
</evidence>
<dbReference type="PANTHER" id="PTHR47738">
    <property type="entry name" value="PTS SYSTEM FRUCTOSE-LIKE EIIA COMPONENT-RELATED"/>
    <property type="match status" value="1"/>
</dbReference>
<dbReference type="PROSITE" id="PS00372">
    <property type="entry name" value="PTS_EIIA_TYPE_2_HIS"/>
    <property type="match status" value="1"/>
</dbReference>
<evidence type="ECO:0000313" key="3">
    <source>
        <dbReference type="Proteomes" id="UP000061546"/>
    </source>
</evidence>